<evidence type="ECO:0000256" key="1">
    <source>
        <dbReference type="ARBA" id="ARBA00023002"/>
    </source>
</evidence>
<dbReference type="Proteomes" id="UP000323597">
    <property type="component" value="Chromosome A11"/>
</dbReference>
<sequence length="424" mass="46932">MEKSYEEKIVIVGGGICGLATALALHRKGVESIVLEKSEKLRATGACIIMQPNGWRALNQLGIASKLRQTALPIQSGHYITVKDGKHTDLPVGNGGECRCLRRSDLMKTLAEELPPNTVRFGCKVVSIKVDANTSAYSILHLHDGTMLMPRVYKYFIYMLWGRYSICRISHIKVDACMQVIIGCDGVNSVVASIVGLNSSRHFSTCAIRGVTHYQTLHPFGTAFYLFDKDGVRLGLLPINHNDVYWFLTRKLTSTDSMVSKDQRLIKDSTVEAIKGFPNHITEMINNSDVDSLHLTDQIRYRAPWDLLRTKFCKGTVTLAGDALHAMAPFLAQGGSASLEDAVVLARCLSQNMGIALDPTGMKAARAALDQYAKERKMRVFWLSLETFVVGTMHDTSALLVKIKGKLEVVQDLLIPSHLEVKRV</sequence>
<evidence type="ECO:0000313" key="5">
    <source>
        <dbReference type="EMBL" id="TYJ10068.1"/>
    </source>
</evidence>
<reference evidence="5 6" key="1">
    <citation type="submission" date="2019-07" db="EMBL/GenBank/DDBJ databases">
        <title>WGS assembly of Gossypium mustelinum.</title>
        <authorList>
            <person name="Chen Z.J."/>
            <person name="Sreedasyam A."/>
            <person name="Ando A."/>
            <person name="Song Q."/>
            <person name="De L."/>
            <person name="Hulse-Kemp A."/>
            <person name="Ding M."/>
            <person name="Ye W."/>
            <person name="Kirkbride R."/>
            <person name="Jenkins J."/>
            <person name="Plott C."/>
            <person name="Lovell J."/>
            <person name="Lin Y.-M."/>
            <person name="Vaughn R."/>
            <person name="Liu B."/>
            <person name="Li W."/>
            <person name="Simpson S."/>
            <person name="Scheffler B."/>
            <person name="Saski C."/>
            <person name="Grover C."/>
            <person name="Hu G."/>
            <person name="Conover J."/>
            <person name="Carlson J."/>
            <person name="Shu S."/>
            <person name="Boston L."/>
            <person name="Williams M."/>
            <person name="Peterson D."/>
            <person name="Mcgee K."/>
            <person name="Jones D."/>
            <person name="Wendel J."/>
            <person name="Stelly D."/>
            <person name="Grimwood J."/>
            <person name="Schmutz J."/>
        </authorList>
    </citation>
    <scope>NUCLEOTIDE SEQUENCE [LARGE SCALE GENOMIC DNA]</scope>
    <source>
        <strain evidence="5">1408120.09</strain>
    </source>
</reference>
<dbReference type="InterPro" id="IPR002938">
    <property type="entry name" value="FAD-bd"/>
</dbReference>
<dbReference type="InterPro" id="IPR044560">
    <property type="entry name" value="MOase"/>
</dbReference>
<organism evidence="5 6">
    <name type="scientific">Gossypium mustelinum</name>
    <name type="common">Cotton</name>
    <name type="synonym">Gossypium caicoense</name>
    <dbReference type="NCBI Taxonomy" id="34275"/>
    <lineage>
        <taxon>Eukaryota</taxon>
        <taxon>Viridiplantae</taxon>
        <taxon>Streptophyta</taxon>
        <taxon>Embryophyta</taxon>
        <taxon>Tracheophyta</taxon>
        <taxon>Spermatophyta</taxon>
        <taxon>Magnoliopsida</taxon>
        <taxon>eudicotyledons</taxon>
        <taxon>Gunneridae</taxon>
        <taxon>Pentapetalae</taxon>
        <taxon>rosids</taxon>
        <taxon>malvids</taxon>
        <taxon>Malvales</taxon>
        <taxon>Malvaceae</taxon>
        <taxon>Malvoideae</taxon>
        <taxon>Gossypium</taxon>
    </lineage>
</organism>
<evidence type="ECO:0000256" key="3">
    <source>
        <dbReference type="ARBA" id="ARBA00024018"/>
    </source>
</evidence>
<dbReference type="AlphaFoldDB" id="A0A5D2X7J0"/>
<dbReference type="GO" id="GO:0071949">
    <property type="term" value="F:FAD binding"/>
    <property type="evidence" value="ECO:0007669"/>
    <property type="project" value="InterPro"/>
</dbReference>
<dbReference type="Gene3D" id="3.50.50.60">
    <property type="entry name" value="FAD/NAD(P)-binding domain"/>
    <property type="match status" value="2"/>
</dbReference>
<evidence type="ECO:0000259" key="4">
    <source>
        <dbReference type="Pfam" id="PF01494"/>
    </source>
</evidence>
<evidence type="ECO:0000313" key="6">
    <source>
        <dbReference type="Proteomes" id="UP000323597"/>
    </source>
</evidence>
<dbReference type="PRINTS" id="PR00420">
    <property type="entry name" value="RNGMNOXGNASE"/>
</dbReference>
<feature type="domain" description="FAD-binding" evidence="4">
    <location>
        <begin position="8"/>
        <end position="139"/>
    </location>
</feature>
<protein>
    <recommendedName>
        <fullName evidence="4">FAD-binding domain-containing protein</fullName>
    </recommendedName>
</protein>
<keyword evidence="2" id="KW-0503">Monooxygenase</keyword>
<comment type="similarity">
    <text evidence="3">Belongs to the 3-hydroxybenzoate 6-hydroxylase family.</text>
</comment>
<feature type="domain" description="FAD-binding" evidence="4">
    <location>
        <begin position="181"/>
        <end position="379"/>
    </location>
</feature>
<name>A0A5D2X7J0_GOSMU</name>
<accession>A0A5D2X7J0</accession>
<dbReference type="PANTHER" id="PTHR45934:SF27">
    <property type="entry name" value="OXIDOREDUCTASE YETM ISOFORM X1"/>
    <property type="match status" value="1"/>
</dbReference>
<keyword evidence="6" id="KW-1185">Reference proteome</keyword>
<dbReference type="PANTHER" id="PTHR45934">
    <property type="entry name" value="FAD/NAD(P)-BINDING OXIDOREDUCTASE FAMILY PROTEIN"/>
    <property type="match status" value="1"/>
</dbReference>
<evidence type="ECO:0000256" key="2">
    <source>
        <dbReference type="ARBA" id="ARBA00023033"/>
    </source>
</evidence>
<dbReference type="Pfam" id="PF01494">
    <property type="entry name" value="FAD_binding_3"/>
    <property type="match status" value="2"/>
</dbReference>
<dbReference type="GO" id="GO:0004497">
    <property type="term" value="F:monooxygenase activity"/>
    <property type="evidence" value="ECO:0007669"/>
    <property type="project" value="UniProtKB-KW"/>
</dbReference>
<dbReference type="InterPro" id="IPR036188">
    <property type="entry name" value="FAD/NAD-bd_sf"/>
</dbReference>
<dbReference type="EMBL" id="CM017646">
    <property type="protein sequence ID" value="TYJ10068.1"/>
    <property type="molecule type" value="Genomic_DNA"/>
</dbReference>
<keyword evidence="1" id="KW-0560">Oxidoreductase</keyword>
<gene>
    <name evidence="5" type="ORF">E1A91_A11G182600v1</name>
</gene>
<proteinExistence type="inferred from homology"/>
<dbReference type="SUPFAM" id="SSF51905">
    <property type="entry name" value="FAD/NAD(P)-binding domain"/>
    <property type="match status" value="1"/>
</dbReference>